<reference evidence="2 3" key="1">
    <citation type="submission" date="2024-02" db="EMBL/GenBank/DDBJ databases">
        <authorList>
            <person name="Vignale AGUSTIN F."/>
            <person name="Sosa J E."/>
            <person name="Modenutti C."/>
        </authorList>
    </citation>
    <scope>NUCLEOTIDE SEQUENCE [LARGE SCALE GENOMIC DNA]</scope>
</reference>
<name>A0ABC8RB41_9AQUA</name>
<evidence type="ECO:0000256" key="1">
    <source>
        <dbReference type="SAM" id="MobiDB-lite"/>
    </source>
</evidence>
<organism evidence="2 3">
    <name type="scientific">Ilex paraguariensis</name>
    <name type="common">yerba mate</name>
    <dbReference type="NCBI Taxonomy" id="185542"/>
    <lineage>
        <taxon>Eukaryota</taxon>
        <taxon>Viridiplantae</taxon>
        <taxon>Streptophyta</taxon>
        <taxon>Embryophyta</taxon>
        <taxon>Tracheophyta</taxon>
        <taxon>Spermatophyta</taxon>
        <taxon>Magnoliopsida</taxon>
        <taxon>eudicotyledons</taxon>
        <taxon>Gunneridae</taxon>
        <taxon>Pentapetalae</taxon>
        <taxon>asterids</taxon>
        <taxon>campanulids</taxon>
        <taxon>Aquifoliales</taxon>
        <taxon>Aquifoliaceae</taxon>
        <taxon>Ilex</taxon>
    </lineage>
</organism>
<sequence>MSLPRTAGGGAVTPGGTAAPTFNIPSPPGTTIPLYGSGGLTPGGMGPGLPNTQNSKDSLEFSITTTLISLALLLVIVQPM</sequence>
<proteinExistence type="predicted"/>
<dbReference type="AlphaFoldDB" id="A0ABC8RB41"/>
<dbReference type="EMBL" id="CAUOFW020001136">
    <property type="protein sequence ID" value="CAK9141437.1"/>
    <property type="molecule type" value="Genomic_DNA"/>
</dbReference>
<keyword evidence="3" id="KW-1185">Reference proteome</keyword>
<accession>A0ABC8RB41</accession>
<protein>
    <submittedName>
        <fullName evidence="2">Uncharacterized protein</fullName>
    </submittedName>
</protein>
<evidence type="ECO:0000313" key="3">
    <source>
        <dbReference type="Proteomes" id="UP001642360"/>
    </source>
</evidence>
<gene>
    <name evidence="2" type="ORF">ILEXP_LOCUS9021</name>
</gene>
<comment type="caution">
    <text evidence="2">The sequence shown here is derived from an EMBL/GenBank/DDBJ whole genome shotgun (WGS) entry which is preliminary data.</text>
</comment>
<evidence type="ECO:0000313" key="2">
    <source>
        <dbReference type="EMBL" id="CAK9141437.1"/>
    </source>
</evidence>
<feature type="region of interest" description="Disordered" evidence="1">
    <location>
        <begin position="1"/>
        <end position="53"/>
    </location>
</feature>
<dbReference type="Proteomes" id="UP001642360">
    <property type="component" value="Unassembled WGS sequence"/>
</dbReference>
<feature type="compositionally biased region" description="Gly residues" evidence="1">
    <location>
        <begin position="36"/>
        <end position="47"/>
    </location>
</feature>